<dbReference type="Pfam" id="PF00512">
    <property type="entry name" value="HisKA"/>
    <property type="match status" value="1"/>
</dbReference>
<dbReference type="InterPro" id="IPR005467">
    <property type="entry name" value="His_kinase_dom"/>
</dbReference>
<dbReference type="InterPro" id="IPR052162">
    <property type="entry name" value="Sensor_kinase/Photoreceptor"/>
</dbReference>
<dbReference type="InterPro" id="IPR003594">
    <property type="entry name" value="HATPase_dom"/>
</dbReference>
<feature type="domain" description="PAC" evidence="9">
    <location>
        <begin position="382"/>
        <end position="434"/>
    </location>
</feature>
<reference evidence="10" key="1">
    <citation type="submission" date="2021-10" db="EMBL/GenBank/DDBJ databases">
        <title>Tamlana sargassums sp. nov., and Tamlana laminarinivorans sp. nov., two new bacteria isolated from the brown alga.</title>
        <authorList>
            <person name="Li J."/>
        </authorList>
    </citation>
    <scope>NUCLEOTIDE SEQUENCE</scope>
    <source>
        <strain evidence="10">62-3</strain>
    </source>
</reference>
<keyword evidence="3" id="KW-0597">Phosphoprotein</keyword>
<dbReference type="InterPro" id="IPR036097">
    <property type="entry name" value="HisK_dim/P_sf"/>
</dbReference>
<dbReference type="InterPro" id="IPR000700">
    <property type="entry name" value="PAS-assoc_C"/>
</dbReference>
<protein>
    <recommendedName>
        <fullName evidence="2">histidine kinase</fullName>
        <ecNumber evidence="2">2.7.13.3</ecNumber>
    </recommendedName>
</protein>
<dbReference type="PANTHER" id="PTHR43304">
    <property type="entry name" value="PHYTOCHROME-LIKE PROTEIN CPH1"/>
    <property type="match status" value="1"/>
</dbReference>
<accession>A0A9X1I719</accession>
<dbReference type="Proteomes" id="UP001139286">
    <property type="component" value="Unassembled WGS sequence"/>
</dbReference>
<dbReference type="PROSITE" id="PS50109">
    <property type="entry name" value="HIS_KIN"/>
    <property type="match status" value="1"/>
</dbReference>
<evidence type="ECO:0000256" key="4">
    <source>
        <dbReference type="ARBA" id="ARBA00022679"/>
    </source>
</evidence>
<proteinExistence type="predicted"/>
<dbReference type="RefSeq" id="WP_226695397.1">
    <property type="nucleotide sequence ID" value="NZ_JAJAPX010000002.1"/>
</dbReference>
<evidence type="ECO:0000259" key="9">
    <source>
        <dbReference type="PROSITE" id="PS50113"/>
    </source>
</evidence>
<dbReference type="SMART" id="SM00387">
    <property type="entry name" value="HATPase_c"/>
    <property type="match status" value="1"/>
</dbReference>
<evidence type="ECO:0000259" key="7">
    <source>
        <dbReference type="PROSITE" id="PS50109"/>
    </source>
</evidence>
<dbReference type="Gene3D" id="3.30.565.10">
    <property type="entry name" value="Histidine kinase-like ATPase, C-terminal domain"/>
    <property type="match status" value="1"/>
</dbReference>
<dbReference type="GO" id="GO:0000155">
    <property type="term" value="F:phosphorelay sensor kinase activity"/>
    <property type="evidence" value="ECO:0007669"/>
    <property type="project" value="InterPro"/>
</dbReference>
<dbReference type="NCBIfam" id="TIGR00229">
    <property type="entry name" value="sensory_box"/>
    <property type="match status" value="2"/>
</dbReference>
<dbReference type="SMART" id="SM00091">
    <property type="entry name" value="PAS"/>
    <property type="match status" value="3"/>
</dbReference>
<keyword evidence="11" id="KW-1185">Reference proteome</keyword>
<dbReference type="InterPro" id="IPR036890">
    <property type="entry name" value="HATPase_C_sf"/>
</dbReference>
<dbReference type="FunFam" id="3.30.565.10:FF:000006">
    <property type="entry name" value="Sensor histidine kinase WalK"/>
    <property type="match status" value="1"/>
</dbReference>
<dbReference type="SMART" id="SM00388">
    <property type="entry name" value="HisKA"/>
    <property type="match status" value="1"/>
</dbReference>
<dbReference type="Pfam" id="PF02518">
    <property type="entry name" value="HATPase_c"/>
    <property type="match status" value="1"/>
</dbReference>
<dbReference type="PROSITE" id="PS50113">
    <property type="entry name" value="PAC"/>
    <property type="match status" value="1"/>
</dbReference>
<dbReference type="PRINTS" id="PR00344">
    <property type="entry name" value="BCTRLSENSOR"/>
</dbReference>
<comment type="catalytic activity">
    <reaction evidence="1">
        <text>ATP + protein L-histidine = ADP + protein N-phospho-L-histidine.</text>
        <dbReference type="EC" id="2.7.13.3"/>
    </reaction>
</comment>
<sequence length="660" mass="75566">MSQDKIDILQRALAREKAARKQAESILEKKSAELYESNQKLANAYLDLESTYSKTDSQLQGVFEHIVDAYVVADVEGNIIKMNASAVKLLGLNSVNDNCNLMELVRPDQYEDVYQAFNVVYKEGGSISNLVVNITTKDNRDVIVQINASVIYDNGFPIASHGIVRDITQAKYEKEKLIESEERLATLIQNLEEGVLLENENRKIILVNNKFCEFFNLEQRPHELIGEDCELIIDQIKQSFKYSQKFIDDVNTIFKEKKPVLNEDLETLDGRIFERDYIPVFREGVYKGHLWKYKDFTIRRQYRRSLEAEKFKYSSIISNMNLGLIEVDVNDRIVMANKSFCEMTGYDEGEIIGKVGKDFLPYEDDKDIIQEQILNRKKGKTDSYEIRIKNKAGELRHWLVSGAPNYNLKGEVVGSIGINFDISDIKSLQLQKENLLKKLEKSNDELYEYAHVVSHDLKSPLRSINALVSWLKEDNKDNLDAVSLQNIAHIESTLEKMEQLITDVLEFSSIGSDDGEKEQVNLNTLVTDLIGILHKPSHINVKVLNALPSISGNRIKLQQLFQNLMSNAIKFIDKENGLVEIDVQTQGDYFLFSVKDNGIGIDKKFHDKIFKIFLSLNKRKDSTGIGLSIVKKIVEMHEGEIWLESEPTKGTTFYFTLKKI</sequence>
<evidence type="ECO:0000259" key="8">
    <source>
        <dbReference type="PROSITE" id="PS50112"/>
    </source>
</evidence>
<dbReference type="SUPFAM" id="SSF47384">
    <property type="entry name" value="Homodimeric domain of signal transducing histidine kinase"/>
    <property type="match status" value="1"/>
</dbReference>
<dbReference type="CDD" id="cd00130">
    <property type="entry name" value="PAS"/>
    <property type="match status" value="2"/>
</dbReference>
<evidence type="ECO:0000256" key="1">
    <source>
        <dbReference type="ARBA" id="ARBA00000085"/>
    </source>
</evidence>
<dbReference type="EC" id="2.7.13.3" evidence="2"/>
<dbReference type="AlphaFoldDB" id="A0A9X1I719"/>
<dbReference type="InterPro" id="IPR013767">
    <property type="entry name" value="PAS_fold"/>
</dbReference>
<gene>
    <name evidence="10" type="ORF">LG651_06890</name>
</gene>
<dbReference type="Gene3D" id="3.30.450.20">
    <property type="entry name" value="PAS domain"/>
    <property type="match status" value="3"/>
</dbReference>
<dbReference type="SUPFAM" id="SSF55874">
    <property type="entry name" value="ATPase domain of HSP90 chaperone/DNA topoisomerase II/histidine kinase"/>
    <property type="match status" value="1"/>
</dbReference>
<dbReference type="Pfam" id="PF13188">
    <property type="entry name" value="PAS_8"/>
    <property type="match status" value="1"/>
</dbReference>
<dbReference type="InterPro" id="IPR035965">
    <property type="entry name" value="PAS-like_dom_sf"/>
</dbReference>
<dbReference type="GO" id="GO:0006355">
    <property type="term" value="P:regulation of DNA-templated transcription"/>
    <property type="evidence" value="ECO:0007669"/>
    <property type="project" value="InterPro"/>
</dbReference>
<keyword evidence="6" id="KW-0175">Coiled coil</keyword>
<evidence type="ECO:0000313" key="10">
    <source>
        <dbReference type="EMBL" id="MCB4807974.1"/>
    </source>
</evidence>
<evidence type="ECO:0000256" key="6">
    <source>
        <dbReference type="SAM" id="Coils"/>
    </source>
</evidence>
<feature type="domain" description="PAS" evidence="8">
    <location>
        <begin position="309"/>
        <end position="354"/>
    </location>
</feature>
<keyword evidence="4" id="KW-0808">Transferase</keyword>
<dbReference type="CDD" id="cd00082">
    <property type="entry name" value="HisKA"/>
    <property type="match status" value="1"/>
</dbReference>
<dbReference type="SMART" id="SM00086">
    <property type="entry name" value="PAC"/>
    <property type="match status" value="2"/>
</dbReference>
<feature type="domain" description="Histidine kinase" evidence="7">
    <location>
        <begin position="452"/>
        <end position="660"/>
    </location>
</feature>
<dbReference type="SUPFAM" id="SSF55785">
    <property type="entry name" value="PYP-like sensor domain (PAS domain)"/>
    <property type="match status" value="3"/>
</dbReference>
<dbReference type="PANTHER" id="PTHR43304:SF1">
    <property type="entry name" value="PAC DOMAIN-CONTAINING PROTEIN"/>
    <property type="match status" value="1"/>
</dbReference>
<evidence type="ECO:0000313" key="11">
    <source>
        <dbReference type="Proteomes" id="UP001139286"/>
    </source>
</evidence>
<feature type="coiled-coil region" evidence="6">
    <location>
        <begin position="6"/>
        <end position="33"/>
    </location>
</feature>
<dbReference type="InterPro" id="IPR003661">
    <property type="entry name" value="HisK_dim/P_dom"/>
</dbReference>
<dbReference type="EMBL" id="JAJAPX010000002">
    <property type="protein sequence ID" value="MCB4807974.1"/>
    <property type="molecule type" value="Genomic_DNA"/>
</dbReference>
<comment type="caution">
    <text evidence="10">The sequence shown here is derived from an EMBL/GenBank/DDBJ whole genome shotgun (WGS) entry which is preliminary data.</text>
</comment>
<keyword evidence="5" id="KW-0418">Kinase</keyword>
<evidence type="ECO:0000256" key="5">
    <source>
        <dbReference type="ARBA" id="ARBA00022777"/>
    </source>
</evidence>
<feature type="domain" description="PAS" evidence="8">
    <location>
        <begin position="55"/>
        <end position="124"/>
    </location>
</feature>
<name>A0A9X1I719_9FLAO</name>
<evidence type="ECO:0000256" key="3">
    <source>
        <dbReference type="ARBA" id="ARBA00022553"/>
    </source>
</evidence>
<dbReference type="Pfam" id="PF13426">
    <property type="entry name" value="PAS_9"/>
    <property type="match status" value="1"/>
</dbReference>
<evidence type="ECO:0000256" key="2">
    <source>
        <dbReference type="ARBA" id="ARBA00012438"/>
    </source>
</evidence>
<dbReference type="InterPro" id="IPR001610">
    <property type="entry name" value="PAC"/>
</dbReference>
<dbReference type="InterPro" id="IPR004358">
    <property type="entry name" value="Sig_transdc_His_kin-like_C"/>
</dbReference>
<dbReference type="Gene3D" id="1.10.287.130">
    <property type="match status" value="1"/>
</dbReference>
<dbReference type="PROSITE" id="PS50112">
    <property type="entry name" value="PAS"/>
    <property type="match status" value="2"/>
</dbReference>
<dbReference type="Pfam" id="PF00989">
    <property type="entry name" value="PAS"/>
    <property type="match status" value="1"/>
</dbReference>
<dbReference type="InterPro" id="IPR000014">
    <property type="entry name" value="PAS"/>
</dbReference>
<organism evidence="10 11">
    <name type="scientific">Neotamlana sargassicola</name>
    <dbReference type="NCBI Taxonomy" id="2883125"/>
    <lineage>
        <taxon>Bacteria</taxon>
        <taxon>Pseudomonadati</taxon>
        <taxon>Bacteroidota</taxon>
        <taxon>Flavobacteriia</taxon>
        <taxon>Flavobacteriales</taxon>
        <taxon>Flavobacteriaceae</taxon>
        <taxon>Neotamlana</taxon>
    </lineage>
</organism>